<dbReference type="InParanoid" id="D6U4F7"/>
<evidence type="ECO:0000313" key="2">
    <source>
        <dbReference type="Proteomes" id="UP000004508"/>
    </source>
</evidence>
<dbReference type="STRING" id="485913.Krac_2102"/>
<dbReference type="AlphaFoldDB" id="D6U4F7"/>
<dbReference type="EMBL" id="ADVG01000004">
    <property type="protein sequence ID" value="EFH81387.1"/>
    <property type="molecule type" value="Genomic_DNA"/>
</dbReference>
<reference evidence="1 2" key="1">
    <citation type="journal article" date="2011" name="Stand. Genomic Sci.">
        <title>Non-contiguous finished genome sequence and contextual data of the filamentous soil bacterium Ktedonobacter racemifer type strain (SOSP1-21).</title>
        <authorList>
            <person name="Chang Y.J."/>
            <person name="Land M."/>
            <person name="Hauser L."/>
            <person name="Chertkov O."/>
            <person name="Del Rio T.G."/>
            <person name="Nolan M."/>
            <person name="Copeland A."/>
            <person name="Tice H."/>
            <person name="Cheng J.F."/>
            <person name="Lucas S."/>
            <person name="Han C."/>
            <person name="Goodwin L."/>
            <person name="Pitluck S."/>
            <person name="Ivanova N."/>
            <person name="Ovchinikova G."/>
            <person name="Pati A."/>
            <person name="Chen A."/>
            <person name="Palaniappan K."/>
            <person name="Mavromatis K."/>
            <person name="Liolios K."/>
            <person name="Brettin T."/>
            <person name="Fiebig A."/>
            <person name="Rohde M."/>
            <person name="Abt B."/>
            <person name="Goker M."/>
            <person name="Detter J.C."/>
            <person name="Woyke T."/>
            <person name="Bristow J."/>
            <person name="Eisen J.A."/>
            <person name="Markowitz V."/>
            <person name="Hugenholtz P."/>
            <person name="Kyrpides N.C."/>
            <person name="Klenk H.P."/>
            <person name="Lapidus A."/>
        </authorList>
    </citation>
    <scope>NUCLEOTIDE SEQUENCE [LARGE SCALE GENOMIC DNA]</scope>
    <source>
        <strain evidence="2">DSM 44963</strain>
    </source>
</reference>
<gene>
    <name evidence="1" type="ORF">Krac_2102</name>
</gene>
<accession>D6U4F7</accession>
<sequence>MQNTDATQLPFSLSHFIRTQTPLIGEQCIVITSSEKGTLVHVE</sequence>
<dbReference type="RefSeq" id="WP_007918729.1">
    <property type="nucleotide sequence ID" value="NZ_ADVG01000004.1"/>
</dbReference>
<proteinExistence type="predicted"/>
<protein>
    <submittedName>
        <fullName evidence="1">Uncharacterized protein</fullName>
    </submittedName>
</protein>
<organism evidence="1 2">
    <name type="scientific">Ktedonobacter racemifer DSM 44963</name>
    <dbReference type="NCBI Taxonomy" id="485913"/>
    <lineage>
        <taxon>Bacteria</taxon>
        <taxon>Bacillati</taxon>
        <taxon>Chloroflexota</taxon>
        <taxon>Ktedonobacteria</taxon>
        <taxon>Ktedonobacterales</taxon>
        <taxon>Ktedonobacteraceae</taxon>
        <taxon>Ktedonobacter</taxon>
    </lineage>
</organism>
<keyword evidence="2" id="KW-1185">Reference proteome</keyword>
<comment type="caution">
    <text evidence="1">The sequence shown here is derived from an EMBL/GenBank/DDBJ whole genome shotgun (WGS) entry which is preliminary data.</text>
</comment>
<evidence type="ECO:0000313" key="1">
    <source>
        <dbReference type="EMBL" id="EFH81387.1"/>
    </source>
</evidence>
<name>D6U4F7_KTERA</name>
<dbReference type="Proteomes" id="UP000004508">
    <property type="component" value="Unassembled WGS sequence"/>
</dbReference>